<gene>
    <name evidence="5" type="ORF">TPA0910_67860</name>
</gene>
<dbReference type="RefSeq" id="WP_060954290.1">
    <property type="nucleotide sequence ID" value="NZ_JBEZGS010000007.1"/>
</dbReference>
<organism evidence="5 6">
    <name type="scientific">Streptomyces hygroscopicus</name>
    <dbReference type="NCBI Taxonomy" id="1912"/>
    <lineage>
        <taxon>Bacteria</taxon>
        <taxon>Bacillati</taxon>
        <taxon>Actinomycetota</taxon>
        <taxon>Actinomycetes</taxon>
        <taxon>Kitasatosporales</taxon>
        <taxon>Streptomycetaceae</taxon>
        <taxon>Streptomyces</taxon>
        <taxon>Streptomyces violaceusniger group</taxon>
    </lineage>
</organism>
<protein>
    <recommendedName>
        <fullName evidence="2">malate synthase</fullName>
        <ecNumber evidence="2">2.3.3.9</ecNumber>
    </recommendedName>
</protein>
<evidence type="ECO:0000313" key="5">
    <source>
        <dbReference type="EMBL" id="GHJ32353.1"/>
    </source>
</evidence>
<dbReference type="EMBL" id="BNEK01000005">
    <property type="protein sequence ID" value="GHJ32353.1"/>
    <property type="molecule type" value="Genomic_DNA"/>
</dbReference>
<comment type="similarity">
    <text evidence="1">Belongs to the malate synthase family.</text>
</comment>
<feature type="region of interest" description="Disordered" evidence="3">
    <location>
        <begin position="55"/>
        <end position="77"/>
    </location>
</feature>
<evidence type="ECO:0000256" key="2">
    <source>
        <dbReference type="ARBA" id="ARBA00012636"/>
    </source>
</evidence>
<keyword evidence="6" id="KW-1185">Reference proteome</keyword>
<sequence length="77" mass="8030">MRPAYLTNHAAALGGGGTITMTSPLMRACTRLPVQTCHRRGAHAIGGTAAFIPSRRDPAVDEAAPAKGRGGQHPRGW</sequence>
<dbReference type="InterPro" id="IPR006252">
    <property type="entry name" value="Malate_synthA"/>
</dbReference>
<evidence type="ECO:0000256" key="3">
    <source>
        <dbReference type="SAM" id="MobiDB-lite"/>
    </source>
</evidence>
<dbReference type="InterPro" id="IPR011076">
    <property type="entry name" value="Malate_synth_sf"/>
</dbReference>
<evidence type="ECO:0000313" key="6">
    <source>
        <dbReference type="Proteomes" id="UP001054854"/>
    </source>
</evidence>
<comment type="caution">
    <text evidence="5">The sequence shown here is derived from an EMBL/GenBank/DDBJ whole genome shotgun (WGS) entry which is preliminary data.</text>
</comment>
<dbReference type="InterPro" id="IPR046363">
    <property type="entry name" value="MS_N_TIM-barrel_dom"/>
</dbReference>
<evidence type="ECO:0000256" key="1">
    <source>
        <dbReference type="ARBA" id="ARBA00006394"/>
    </source>
</evidence>
<dbReference type="Proteomes" id="UP001054854">
    <property type="component" value="Unassembled WGS sequence"/>
</dbReference>
<dbReference type="InterPro" id="IPR001465">
    <property type="entry name" value="Malate_synthase_TIM"/>
</dbReference>
<accession>A0ABQ3U9V8</accession>
<dbReference type="EC" id="2.3.3.9" evidence="2"/>
<dbReference type="SUPFAM" id="SSF51645">
    <property type="entry name" value="Malate synthase G"/>
    <property type="match status" value="1"/>
</dbReference>
<reference evidence="5" key="1">
    <citation type="submission" date="2024-05" db="EMBL/GenBank/DDBJ databases">
        <title>Whole genome shotgun sequence of Streptomyces hygroscopicus NBRC 113678.</title>
        <authorList>
            <person name="Komaki H."/>
            <person name="Tamura T."/>
        </authorList>
    </citation>
    <scope>NUCLEOTIDE SEQUENCE</scope>
    <source>
        <strain evidence="5">N11-34</strain>
    </source>
</reference>
<name>A0ABQ3U9V8_STRHY</name>
<proteinExistence type="inferred from homology"/>
<dbReference type="Gene3D" id="3.20.20.360">
    <property type="entry name" value="Malate synthase, domain 3"/>
    <property type="match status" value="1"/>
</dbReference>
<feature type="domain" description="Malate synthase TIM barrel" evidence="4">
    <location>
        <begin position="18"/>
        <end position="64"/>
    </location>
</feature>
<dbReference type="PANTHER" id="PTHR42902:SF1">
    <property type="entry name" value="MALATE SYNTHASE 1-RELATED"/>
    <property type="match status" value="1"/>
</dbReference>
<dbReference type="PANTHER" id="PTHR42902">
    <property type="entry name" value="MALATE SYNTHASE"/>
    <property type="match status" value="1"/>
</dbReference>
<evidence type="ECO:0000259" key="4">
    <source>
        <dbReference type="Pfam" id="PF01274"/>
    </source>
</evidence>
<dbReference type="Pfam" id="PF01274">
    <property type="entry name" value="MS_TIM-barrel"/>
    <property type="match status" value="1"/>
</dbReference>